<dbReference type="Pfam" id="PF02353">
    <property type="entry name" value="CMAS"/>
    <property type="match status" value="1"/>
</dbReference>
<gene>
    <name evidence="7" type="ORF">ABW18_17675</name>
</gene>
<keyword evidence="2" id="KW-0489">Methyltransferase</keyword>
<evidence type="ECO:0000313" key="8">
    <source>
        <dbReference type="Proteomes" id="UP000037247"/>
    </source>
</evidence>
<dbReference type="SUPFAM" id="SSF53335">
    <property type="entry name" value="S-adenosyl-L-methionine-dependent methyltransferases"/>
    <property type="match status" value="1"/>
</dbReference>
<accession>A0ABR5I9A3</accession>
<evidence type="ECO:0000313" key="7">
    <source>
        <dbReference type="EMBL" id="KNA90203.1"/>
    </source>
</evidence>
<name>A0ABR5I9A3_9ACTN</name>
<evidence type="ECO:0000256" key="6">
    <source>
        <dbReference type="SAM" id="MobiDB-lite"/>
    </source>
</evidence>
<dbReference type="RefSeq" id="WP_049700272.1">
    <property type="nucleotide sequence ID" value="NZ_JAQDQF010000004.1"/>
</dbReference>
<evidence type="ECO:0000256" key="4">
    <source>
        <dbReference type="ARBA" id="ARBA00022691"/>
    </source>
</evidence>
<dbReference type="InterPro" id="IPR003333">
    <property type="entry name" value="CMAS"/>
</dbReference>
<comment type="caution">
    <text evidence="7">The sequence shown here is derived from an EMBL/GenBank/DDBJ whole genome shotgun (WGS) entry which is preliminary data.</text>
</comment>
<organism evidence="7 8">
    <name type="scientific">Gordonia jacobaea</name>
    <dbReference type="NCBI Taxonomy" id="122202"/>
    <lineage>
        <taxon>Bacteria</taxon>
        <taxon>Bacillati</taxon>
        <taxon>Actinomycetota</taxon>
        <taxon>Actinomycetes</taxon>
        <taxon>Mycobacteriales</taxon>
        <taxon>Gordoniaceae</taxon>
        <taxon>Gordonia</taxon>
    </lineage>
</organism>
<dbReference type="Proteomes" id="UP000037247">
    <property type="component" value="Unassembled WGS sequence"/>
</dbReference>
<feature type="region of interest" description="Disordered" evidence="6">
    <location>
        <begin position="1"/>
        <end position="24"/>
    </location>
</feature>
<proteinExistence type="inferred from homology"/>
<evidence type="ECO:0000256" key="1">
    <source>
        <dbReference type="ARBA" id="ARBA00010815"/>
    </source>
</evidence>
<evidence type="ECO:0000256" key="5">
    <source>
        <dbReference type="ARBA" id="ARBA00023098"/>
    </source>
</evidence>
<dbReference type="CDD" id="cd02440">
    <property type="entry name" value="AdoMet_MTases"/>
    <property type="match status" value="1"/>
</dbReference>
<dbReference type="PIRSF" id="PIRSF003085">
    <property type="entry name" value="CMAS"/>
    <property type="match status" value="1"/>
</dbReference>
<dbReference type="PANTHER" id="PTHR43667">
    <property type="entry name" value="CYCLOPROPANE-FATTY-ACYL-PHOSPHOLIPID SYNTHASE"/>
    <property type="match status" value="1"/>
</dbReference>
<dbReference type="InterPro" id="IPR029063">
    <property type="entry name" value="SAM-dependent_MTases_sf"/>
</dbReference>
<evidence type="ECO:0000256" key="3">
    <source>
        <dbReference type="ARBA" id="ARBA00022679"/>
    </source>
</evidence>
<keyword evidence="8" id="KW-1185">Reference proteome</keyword>
<sequence length="456" mass="50362">MSSPATDSDSHDTPPPALDTDLTAADARRWPDVADVPTGAAARVRGRAAAWLFRHATTGIGVRIEFPDGSRRGSKTDSVLPRMIVRRPVAFSRRVGSGGLIGFGEAFMAGDWTTDDLVGVLTPFAERVARLVPKPLQTLRALVLPRHPADEENTAANTRSNIARHYDLSNDLFATFLDETMTYSSALFDDPSLDADAAKTPKPTSQAGFDDLADAQRRKVDRLLDAAGVGPGSRVLEIGTGWGELCLRAAARGATVRSVTLSSEQRELAMQRVDEAGFADRVQIDLLDYRSVTGTYDAVVSVEMIEAVGEKYWPIYFSTIDRVLAPGGRVAIQAITMPHDRMRASRNTYTWVHKYIFPGGQLTSLPALRDVTAEHTRLRLRDNLSMGHHYAETLRLWRERFTARRADVESLGFDSTFMRMWQFYLAYSEAGFRAGYLDVHQLVFTRDDDSAGSTDS</sequence>
<keyword evidence="4" id="KW-0949">S-adenosyl-L-methionine</keyword>
<protein>
    <submittedName>
        <fullName evidence="7">Cyclopropane-fatty-acyl-phospholipid synthase</fullName>
    </submittedName>
</protein>
<keyword evidence="3" id="KW-0808">Transferase</keyword>
<dbReference type="Gene3D" id="3.40.50.150">
    <property type="entry name" value="Vaccinia Virus protein VP39"/>
    <property type="match status" value="1"/>
</dbReference>
<keyword evidence="5" id="KW-0443">Lipid metabolism</keyword>
<reference evidence="7 8" key="1">
    <citation type="submission" date="2015-05" db="EMBL/GenBank/DDBJ databases">
        <title>Draft genome sequence of the bacterium Gordonia jacobaea a new member of the Gordonia genus.</title>
        <authorList>
            <person name="Jimenez-Galisteo G."/>
            <person name="Dominguez A."/>
            <person name="Munoz E."/>
            <person name="Vinas M."/>
        </authorList>
    </citation>
    <scope>NUCLEOTIDE SEQUENCE [LARGE SCALE GENOMIC DNA]</scope>
    <source>
        <strain evidence="8">mv1</strain>
    </source>
</reference>
<dbReference type="PANTHER" id="PTHR43667:SF2">
    <property type="entry name" value="FATTY ACID C-METHYL TRANSFERASE"/>
    <property type="match status" value="1"/>
</dbReference>
<comment type="similarity">
    <text evidence="1">Belongs to the CFA/CMAS family.</text>
</comment>
<dbReference type="EMBL" id="LDTZ01000020">
    <property type="protein sequence ID" value="KNA90203.1"/>
    <property type="molecule type" value="Genomic_DNA"/>
</dbReference>
<dbReference type="InterPro" id="IPR050723">
    <property type="entry name" value="CFA/CMAS"/>
</dbReference>
<evidence type="ECO:0000256" key="2">
    <source>
        <dbReference type="ARBA" id="ARBA00022603"/>
    </source>
</evidence>